<keyword evidence="5 7" id="KW-1133">Transmembrane helix</keyword>
<dbReference type="Pfam" id="PF21082">
    <property type="entry name" value="MS_channel_3rd"/>
    <property type="match status" value="1"/>
</dbReference>
<feature type="transmembrane region" description="Helical" evidence="7">
    <location>
        <begin position="92"/>
        <end position="121"/>
    </location>
</feature>
<evidence type="ECO:0000259" key="10">
    <source>
        <dbReference type="Pfam" id="PF21088"/>
    </source>
</evidence>
<evidence type="ECO:0000256" key="6">
    <source>
        <dbReference type="ARBA" id="ARBA00023136"/>
    </source>
</evidence>
<keyword evidence="3" id="KW-1003">Cell membrane</keyword>
<dbReference type="Gene3D" id="2.30.30.60">
    <property type="match status" value="1"/>
</dbReference>
<feature type="transmembrane region" description="Helical" evidence="7">
    <location>
        <begin position="63"/>
        <end position="86"/>
    </location>
</feature>
<dbReference type="SUPFAM" id="SSF82861">
    <property type="entry name" value="Mechanosensitive channel protein MscS (YggB), transmembrane region"/>
    <property type="match status" value="1"/>
</dbReference>
<dbReference type="Proteomes" id="UP001178354">
    <property type="component" value="Unassembled WGS sequence"/>
</dbReference>
<feature type="transmembrane region" description="Helical" evidence="7">
    <location>
        <begin position="20"/>
        <end position="42"/>
    </location>
</feature>
<name>A0AAW8B5N1_9GAMM</name>
<reference evidence="11" key="2">
    <citation type="submission" date="2023-08" db="EMBL/GenBank/DDBJ databases">
        <authorList>
            <person name="Luo J."/>
        </authorList>
    </citation>
    <scope>NUCLEOTIDE SEQUENCE</scope>
    <source>
        <strain evidence="11">DSM 25064</strain>
    </source>
</reference>
<gene>
    <name evidence="11" type="ORF">Q8A57_08585</name>
</gene>
<dbReference type="PANTHER" id="PTHR30347:SF1">
    <property type="entry name" value="MECHANOSENSITIVE CHANNEL MSCK"/>
    <property type="match status" value="1"/>
</dbReference>
<keyword evidence="6 7" id="KW-0472">Membrane</keyword>
<protein>
    <submittedName>
        <fullName evidence="11">Mechanosensitive ion channel</fullName>
    </submittedName>
</protein>
<dbReference type="InterPro" id="IPR011066">
    <property type="entry name" value="MscS_channel_C_sf"/>
</dbReference>
<accession>A0AAW8B5N1</accession>
<dbReference type="Pfam" id="PF00924">
    <property type="entry name" value="MS_channel_2nd"/>
    <property type="match status" value="1"/>
</dbReference>
<dbReference type="PANTHER" id="PTHR30347">
    <property type="entry name" value="POTASSIUM CHANNEL RELATED"/>
    <property type="match status" value="1"/>
</dbReference>
<evidence type="ECO:0000256" key="2">
    <source>
        <dbReference type="ARBA" id="ARBA00008017"/>
    </source>
</evidence>
<feature type="domain" description="Mechanosensitive ion channel transmembrane helices 2/3" evidence="10">
    <location>
        <begin position="69"/>
        <end position="107"/>
    </location>
</feature>
<dbReference type="InterPro" id="IPR052702">
    <property type="entry name" value="MscS-like_channel"/>
</dbReference>
<dbReference type="AlphaFoldDB" id="A0AAW8B5N1"/>
<evidence type="ECO:0000256" key="4">
    <source>
        <dbReference type="ARBA" id="ARBA00022692"/>
    </source>
</evidence>
<dbReference type="Gene3D" id="1.10.287.1260">
    <property type="match status" value="1"/>
</dbReference>
<comment type="similarity">
    <text evidence="2">Belongs to the MscS (TC 1.A.23) family.</text>
</comment>
<dbReference type="Gene3D" id="3.30.70.100">
    <property type="match status" value="1"/>
</dbReference>
<dbReference type="InterPro" id="IPR049278">
    <property type="entry name" value="MS_channel_C"/>
</dbReference>
<evidence type="ECO:0000313" key="11">
    <source>
        <dbReference type="EMBL" id="MDP1521022.1"/>
    </source>
</evidence>
<dbReference type="SUPFAM" id="SSF82689">
    <property type="entry name" value="Mechanosensitive channel protein MscS (YggB), C-terminal domain"/>
    <property type="match status" value="1"/>
</dbReference>
<reference evidence="11" key="1">
    <citation type="journal article" date="2010" name="Int. J. Syst. Evol. Microbiol.">
        <title>Porticoccus litoralis gen. nov., sp. nov., a gammaproteobacterium isolated from the Yellow Sea.</title>
        <authorList>
            <person name="Oh H.M."/>
            <person name="Kim H."/>
            <person name="Kim K.M."/>
            <person name="Min G.S."/>
            <person name="Cho J.C."/>
        </authorList>
    </citation>
    <scope>NUCLEOTIDE SEQUENCE</scope>
    <source>
        <strain evidence="11">DSM 25064</strain>
    </source>
</reference>
<dbReference type="GO" id="GO:0008381">
    <property type="term" value="F:mechanosensitive monoatomic ion channel activity"/>
    <property type="evidence" value="ECO:0007669"/>
    <property type="project" value="UniProtKB-ARBA"/>
</dbReference>
<dbReference type="GO" id="GO:0005886">
    <property type="term" value="C:plasma membrane"/>
    <property type="evidence" value="ECO:0007669"/>
    <property type="project" value="UniProtKB-SubCell"/>
</dbReference>
<evidence type="ECO:0000259" key="9">
    <source>
        <dbReference type="Pfam" id="PF21082"/>
    </source>
</evidence>
<evidence type="ECO:0000256" key="7">
    <source>
        <dbReference type="SAM" id="Phobius"/>
    </source>
</evidence>
<evidence type="ECO:0000256" key="5">
    <source>
        <dbReference type="ARBA" id="ARBA00022989"/>
    </source>
</evidence>
<evidence type="ECO:0000256" key="3">
    <source>
        <dbReference type="ARBA" id="ARBA00022475"/>
    </source>
</evidence>
<sequence>MKWLDDWFQLKLLEIGDYVLTLGELFGFLLIIAVTLVLSRWLSRALTKVVGSRSRISPSQLYTFTRLMSYSILAIGFLMALASLGVSFDRMLLVAGALGVGIGFGLQNIANNFVSGIIILFEKSLRVGDFVELESGLLGEVKEINIRSTLLKTMDNADILVPNSEFINGRVNNWTLKDDERRFSIPFGVAYGSDTHKVIEIVAAAARELPLTFEKGDRQTFVVMKEFGDSSLNFALSVWVRGEAIKRPGLVKSEYLLAINKALVSNGIEIPFPQRDLHLRSSSIPHG</sequence>
<dbReference type="InterPro" id="IPR006685">
    <property type="entry name" value="MscS_channel_2nd"/>
</dbReference>
<keyword evidence="4 7" id="KW-0812">Transmembrane</keyword>
<dbReference type="RefSeq" id="WP_305170774.1">
    <property type="nucleotide sequence ID" value="NZ_JAUUUU010000004.1"/>
</dbReference>
<dbReference type="Pfam" id="PF21088">
    <property type="entry name" value="MS_channel_1st"/>
    <property type="match status" value="1"/>
</dbReference>
<evidence type="ECO:0000259" key="8">
    <source>
        <dbReference type="Pfam" id="PF00924"/>
    </source>
</evidence>
<evidence type="ECO:0000256" key="1">
    <source>
        <dbReference type="ARBA" id="ARBA00004651"/>
    </source>
</evidence>
<feature type="domain" description="Mechanosensitive ion channel MscS C-terminal" evidence="9">
    <location>
        <begin position="184"/>
        <end position="270"/>
    </location>
</feature>
<feature type="domain" description="Mechanosensitive ion channel MscS" evidence="8">
    <location>
        <begin position="108"/>
        <end position="175"/>
    </location>
</feature>
<dbReference type="SUPFAM" id="SSF50182">
    <property type="entry name" value="Sm-like ribonucleoproteins"/>
    <property type="match status" value="1"/>
</dbReference>
<dbReference type="InterPro" id="IPR010920">
    <property type="entry name" value="LSM_dom_sf"/>
</dbReference>
<dbReference type="InterPro" id="IPR011014">
    <property type="entry name" value="MscS_channel_TM-2"/>
</dbReference>
<proteinExistence type="inferred from homology"/>
<organism evidence="11 12">
    <name type="scientific">Porticoccus litoralis</name>
    <dbReference type="NCBI Taxonomy" id="434086"/>
    <lineage>
        <taxon>Bacteria</taxon>
        <taxon>Pseudomonadati</taxon>
        <taxon>Pseudomonadota</taxon>
        <taxon>Gammaproteobacteria</taxon>
        <taxon>Cellvibrionales</taxon>
        <taxon>Porticoccaceae</taxon>
        <taxon>Porticoccus</taxon>
    </lineage>
</organism>
<comment type="subcellular location">
    <subcellularLocation>
        <location evidence="1">Cell membrane</location>
        <topology evidence="1">Multi-pass membrane protein</topology>
    </subcellularLocation>
</comment>
<dbReference type="InterPro" id="IPR023408">
    <property type="entry name" value="MscS_beta-dom_sf"/>
</dbReference>
<dbReference type="InterPro" id="IPR049142">
    <property type="entry name" value="MS_channel_1st"/>
</dbReference>
<evidence type="ECO:0000313" key="12">
    <source>
        <dbReference type="Proteomes" id="UP001178354"/>
    </source>
</evidence>
<keyword evidence="12" id="KW-1185">Reference proteome</keyword>
<comment type="caution">
    <text evidence="11">The sequence shown here is derived from an EMBL/GenBank/DDBJ whole genome shotgun (WGS) entry which is preliminary data.</text>
</comment>
<dbReference type="EMBL" id="JAUUUU010000004">
    <property type="protein sequence ID" value="MDP1521022.1"/>
    <property type="molecule type" value="Genomic_DNA"/>
</dbReference>